<accession>A0A3A1YN20</accession>
<sequence length="513" mass="56305">MNATNPQGVVAPHELCFLSTVNAAARAHTDLTPALASLHAWHEHIERTLESLQWPLSGFKPDSAFVAQAQAIGQTLRTLSGYWAQQRSELVHASKLAELLNDKVIFLVFGKFNVGKSAFCNLLAKRFSAHAQPVQYFHLENGGVVETSDTFAEGETETTARLQGVCLGQKLVLLDTPGLHSVTGQNAELTKRFIESADGLLWLSSSASPGQTQELEELSTELGRGKPLLPVLTRSDVFEEDEVDGEIQKLLRNKTPENRVLQENDVCDRASAKLDAMGLEASILVAPVSISTYMARTEGLTPQALEEAGFESLYAALLDIIQPALAYKQRKPAEVLLHHQEENVLGSLVDTVLPQLSQLHVALNAGQQALVHAPDQILKNFWRKTAPILPAMLEKLVESGNSQAFHAELIPIANTTLLQVFSDILPDYVPSCSELQQPLELTEYTAQPNYEKLYMALQQVLQNHTEIAVNAMAAECRNTLSLLEKCIADLQMFIADSDDALQRIKVTLRAPLA</sequence>
<comment type="caution">
    <text evidence="2">The sequence shown here is derived from an EMBL/GenBank/DDBJ whole genome shotgun (WGS) entry which is preliminary data.</text>
</comment>
<reference evidence="2 3" key="1">
    <citation type="submission" date="2017-08" db="EMBL/GenBank/DDBJ databases">
        <title>Pusillimonas indicus sp. nov., a member of the family Alcaligenaceae isolated from surface seawater.</title>
        <authorList>
            <person name="Li J."/>
        </authorList>
    </citation>
    <scope>NUCLEOTIDE SEQUENCE [LARGE SCALE GENOMIC DNA]</scope>
    <source>
        <strain evidence="2 3">L52-1-41</strain>
    </source>
</reference>
<protein>
    <recommendedName>
        <fullName evidence="1">Dynamin N-terminal domain-containing protein</fullName>
    </recommendedName>
</protein>
<dbReference type="OrthoDB" id="7230468at2"/>
<evidence type="ECO:0000313" key="3">
    <source>
        <dbReference type="Proteomes" id="UP000266206"/>
    </source>
</evidence>
<dbReference type="Gene3D" id="3.40.50.300">
    <property type="entry name" value="P-loop containing nucleotide triphosphate hydrolases"/>
    <property type="match status" value="1"/>
</dbReference>
<dbReference type="EMBL" id="NQYH01000025">
    <property type="protein sequence ID" value="RIY38951.1"/>
    <property type="molecule type" value="Genomic_DNA"/>
</dbReference>
<organism evidence="2 3">
    <name type="scientific">Neopusillimonas maritima</name>
    <dbReference type="NCBI Taxonomy" id="2026239"/>
    <lineage>
        <taxon>Bacteria</taxon>
        <taxon>Pseudomonadati</taxon>
        <taxon>Pseudomonadota</taxon>
        <taxon>Betaproteobacteria</taxon>
        <taxon>Burkholderiales</taxon>
        <taxon>Alcaligenaceae</taxon>
        <taxon>Neopusillimonas</taxon>
    </lineage>
</organism>
<dbReference type="InterPro" id="IPR027417">
    <property type="entry name" value="P-loop_NTPase"/>
</dbReference>
<gene>
    <name evidence="2" type="ORF">CJP73_15995</name>
</gene>
<dbReference type="Pfam" id="PF00350">
    <property type="entry name" value="Dynamin_N"/>
    <property type="match status" value="1"/>
</dbReference>
<feature type="domain" description="Dynamin N-terminal" evidence="1">
    <location>
        <begin position="168"/>
        <end position="222"/>
    </location>
</feature>
<dbReference type="SUPFAM" id="SSF52540">
    <property type="entry name" value="P-loop containing nucleoside triphosphate hydrolases"/>
    <property type="match status" value="1"/>
</dbReference>
<name>A0A3A1YN20_9BURK</name>
<evidence type="ECO:0000259" key="1">
    <source>
        <dbReference type="Pfam" id="PF00350"/>
    </source>
</evidence>
<proteinExistence type="predicted"/>
<dbReference type="AlphaFoldDB" id="A0A3A1YN20"/>
<dbReference type="RefSeq" id="WP_119517088.1">
    <property type="nucleotide sequence ID" value="NZ_NQYH01000025.1"/>
</dbReference>
<evidence type="ECO:0000313" key="2">
    <source>
        <dbReference type="EMBL" id="RIY38951.1"/>
    </source>
</evidence>
<dbReference type="Proteomes" id="UP000266206">
    <property type="component" value="Unassembled WGS sequence"/>
</dbReference>
<dbReference type="InterPro" id="IPR045063">
    <property type="entry name" value="Dynamin_N"/>
</dbReference>